<reference evidence="2" key="1">
    <citation type="submission" date="2015-07" db="EMBL/GenBank/DDBJ databases">
        <title>Adaptation to a free-living lifestyle via gene acquisitions in the diplomonad Trepomonas sp. PC1.</title>
        <authorList>
            <person name="Xu F."/>
            <person name="Jerlstrom-Hultqvist J."/>
            <person name="Kolisko M."/>
            <person name="Simpson A.G.B."/>
            <person name="Roger A.J."/>
            <person name="Svard S.G."/>
            <person name="Andersson J.O."/>
        </authorList>
    </citation>
    <scope>NUCLEOTIDE SEQUENCE</scope>
    <source>
        <strain evidence="2">PC1</strain>
    </source>
</reference>
<dbReference type="GO" id="GO:0035556">
    <property type="term" value="P:intracellular signal transduction"/>
    <property type="evidence" value="ECO:0007669"/>
    <property type="project" value="TreeGrafter"/>
</dbReference>
<name>A0A146KHB6_9EUKA</name>
<dbReference type="AlphaFoldDB" id="A0A146KHB6"/>
<keyword evidence="2" id="KW-0418">Kinase</keyword>
<sequence>NHFTMKILNEIECQKEIQITTAPKHENLVINYEQFYQNGNYYFVQEKMESVHQYVSSFELDYTQRMDIINSVMKVVHHLHQNNITLLNLNLESVQMSKTGKFKLVDVITLDRLATEKGTVFNGDQTFSGPEFKICLADNLEKEPKVDYYSLGILIIQLITKCKPSSQFSNDYFSQIVDDIKNKSFSPFSQ</sequence>
<dbReference type="Pfam" id="PF00069">
    <property type="entry name" value="Pkinase"/>
    <property type="match status" value="1"/>
</dbReference>
<feature type="non-terminal residue" evidence="2">
    <location>
        <position position="190"/>
    </location>
</feature>
<proteinExistence type="predicted"/>
<evidence type="ECO:0000313" key="2">
    <source>
        <dbReference type="EMBL" id="JAP95244.1"/>
    </source>
</evidence>
<gene>
    <name evidence="2" type="ORF">TPC1_11834</name>
</gene>
<dbReference type="Gene3D" id="1.10.510.10">
    <property type="entry name" value="Transferase(Phosphotransferase) domain 1"/>
    <property type="match status" value="1"/>
</dbReference>
<accession>A0A146KHB6</accession>
<dbReference type="GO" id="GO:0043408">
    <property type="term" value="P:regulation of MAPK cascade"/>
    <property type="evidence" value="ECO:0007669"/>
    <property type="project" value="TreeGrafter"/>
</dbReference>
<dbReference type="GO" id="GO:0005737">
    <property type="term" value="C:cytoplasm"/>
    <property type="evidence" value="ECO:0007669"/>
    <property type="project" value="TreeGrafter"/>
</dbReference>
<dbReference type="InterPro" id="IPR011009">
    <property type="entry name" value="Kinase-like_dom_sf"/>
</dbReference>
<dbReference type="PROSITE" id="PS50011">
    <property type="entry name" value="PROTEIN_KINASE_DOM"/>
    <property type="match status" value="1"/>
</dbReference>
<organism evidence="2">
    <name type="scientific">Trepomonas sp. PC1</name>
    <dbReference type="NCBI Taxonomy" id="1076344"/>
    <lineage>
        <taxon>Eukaryota</taxon>
        <taxon>Metamonada</taxon>
        <taxon>Diplomonadida</taxon>
        <taxon>Hexamitidae</taxon>
        <taxon>Hexamitinae</taxon>
        <taxon>Trepomonas</taxon>
    </lineage>
</organism>
<dbReference type="SUPFAM" id="SSF56112">
    <property type="entry name" value="Protein kinase-like (PK-like)"/>
    <property type="match status" value="1"/>
</dbReference>
<dbReference type="GO" id="GO:0005524">
    <property type="term" value="F:ATP binding"/>
    <property type="evidence" value="ECO:0007669"/>
    <property type="project" value="InterPro"/>
</dbReference>
<dbReference type="InterPro" id="IPR000719">
    <property type="entry name" value="Prot_kinase_dom"/>
</dbReference>
<dbReference type="PANTHER" id="PTHR48015">
    <property type="entry name" value="SERINE/THREONINE-PROTEIN KINASE TAO"/>
    <property type="match status" value="1"/>
</dbReference>
<keyword evidence="2" id="KW-0723">Serine/threonine-protein kinase</keyword>
<dbReference type="InterPro" id="IPR050285">
    <property type="entry name" value="STE20_Ser/Thr_kinase"/>
</dbReference>
<dbReference type="EMBL" id="GDID01001362">
    <property type="protein sequence ID" value="JAP95244.1"/>
    <property type="molecule type" value="Transcribed_RNA"/>
</dbReference>
<protein>
    <submittedName>
        <fullName evidence="2">Serine/threonine protein kinase</fullName>
    </submittedName>
</protein>
<dbReference type="PANTHER" id="PTHR48015:SF16">
    <property type="entry name" value="SERINE_THREONINE-PROTEIN KINASE SULU"/>
    <property type="match status" value="1"/>
</dbReference>
<evidence type="ECO:0000259" key="1">
    <source>
        <dbReference type="PROSITE" id="PS50011"/>
    </source>
</evidence>
<feature type="domain" description="Protein kinase" evidence="1">
    <location>
        <begin position="1"/>
        <end position="190"/>
    </location>
</feature>
<dbReference type="GO" id="GO:0004674">
    <property type="term" value="F:protein serine/threonine kinase activity"/>
    <property type="evidence" value="ECO:0007669"/>
    <property type="project" value="UniProtKB-KW"/>
</dbReference>
<feature type="non-terminal residue" evidence="2">
    <location>
        <position position="1"/>
    </location>
</feature>
<keyword evidence="2" id="KW-0808">Transferase</keyword>